<dbReference type="EnsemblPlants" id="KEH41796">
    <property type="protein sequence ID" value="KEH41796"/>
    <property type="gene ID" value="MTR_1g054840"/>
</dbReference>
<dbReference type="EMBL" id="CM001217">
    <property type="protein sequence ID" value="KEH41796.1"/>
    <property type="molecule type" value="Genomic_DNA"/>
</dbReference>
<dbReference type="HOGENOM" id="CLU_1527423_0_0_1"/>
<protein>
    <submittedName>
        <fullName evidence="1 2">Uncharacterized protein</fullName>
    </submittedName>
</protein>
<reference evidence="1 3" key="1">
    <citation type="journal article" date="2011" name="Nature">
        <title>The Medicago genome provides insight into the evolution of rhizobial symbioses.</title>
        <authorList>
            <person name="Young N.D."/>
            <person name="Debelle F."/>
            <person name="Oldroyd G.E."/>
            <person name="Geurts R."/>
            <person name="Cannon S.B."/>
            <person name="Udvardi M.K."/>
            <person name="Benedito V.A."/>
            <person name="Mayer K.F."/>
            <person name="Gouzy J."/>
            <person name="Schoof H."/>
            <person name="Van de Peer Y."/>
            <person name="Proost S."/>
            <person name="Cook D.R."/>
            <person name="Meyers B.C."/>
            <person name="Spannagl M."/>
            <person name="Cheung F."/>
            <person name="De Mita S."/>
            <person name="Krishnakumar V."/>
            <person name="Gundlach H."/>
            <person name="Zhou S."/>
            <person name="Mudge J."/>
            <person name="Bharti A.K."/>
            <person name="Murray J.D."/>
            <person name="Naoumkina M.A."/>
            <person name="Rosen B."/>
            <person name="Silverstein K.A."/>
            <person name="Tang H."/>
            <person name="Rombauts S."/>
            <person name="Zhao P.X."/>
            <person name="Zhou P."/>
            <person name="Barbe V."/>
            <person name="Bardou P."/>
            <person name="Bechner M."/>
            <person name="Bellec A."/>
            <person name="Berger A."/>
            <person name="Berges H."/>
            <person name="Bidwell S."/>
            <person name="Bisseling T."/>
            <person name="Choisne N."/>
            <person name="Couloux A."/>
            <person name="Denny R."/>
            <person name="Deshpande S."/>
            <person name="Dai X."/>
            <person name="Doyle J.J."/>
            <person name="Dudez A.M."/>
            <person name="Farmer A.D."/>
            <person name="Fouteau S."/>
            <person name="Franken C."/>
            <person name="Gibelin C."/>
            <person name="Gish J."/>
            <person name="Goldstein S."/>
            <person name="Gonzalez A.J."/>
            <person name="Green P.J."/>
            <person name="Hallab A."/>
            <person name="Hartog M."/>
            <person name="Hua A."/>
            <person name="Humphray S.J."/>
            <person name="Jeong D.H."/>
            <person name="Jing Y."/>
            <person name="Jocker A."/>
            <person name="Kenton S.M."/>
            <person name="Kim D.J."/>
            <person name="Klee K."/>
            <person name="Lai H."/>
            <person name="Lang C."/>
            <person name="Lin S."/>
            <person name="Macmil S.L."/>
            <person name="Magdelenat G."/>
            <person name="Matthews L."/>
            <person name="McCorrison J."/>
            <person name="Monaghan E.L."/>
            <person name="Mun J.H."/>
            <person name="Najar F.Z."/>
            <person name="Nicholson C."/>
            <person name="Noirot C."/>
            <person name="O'Bleness M."/>
            <person name="Paule C.R."/>
            <person name="Poulain J."/>
            <person name="Prion F."/>
            <person name="Qin B."/>
            <person name="Qu C."/>
            <person name="Retzel E.F."/>
            <person name="Riddle C."/>
            <person name="Sallet E."/>
            <person name="Samain S."/>
            <person name="Samson N."/>
            <person name="Sanders I."/>
            <person name="Saurat O."/>
            <person name="Scarpelli C."/>
            <person name="Schiex T."/>
            <person name="Segurens B."/>
            <person name="Severin A.J."/>
            <person name="Sherrier D.J."/>
            <person name="Shi R."/>
            <person name="Sims S."/>
            <person name="Singer S.R."/>
            <person name="Sinharoy S."/>
            <person name="Sterck L."/>
            <person name="Viollet A."/>
            <person name="Wang B.B."/>
            <person name="Wang K."/>
            <person name="Wang M."/>
            <person name="Wang X."/>
            <person name="Warfsmann J."/>
            <person name="Weissenbach J."/>
            <person name="White D.D."/>
            <person name="White J.D."/>
            <person name="Wiley G.B."/>
            <person name="Wincker P."/>
            <person name="Xing Y."/>
            <person name="Yang L."/>
            <person name="Yao Z."/>
            <person name="Ying F."/>
            <person name="Zhai J."/>
            <person name="Zhou L."/>
            <person name="Zuber A."/>
            <person name="Denarie J."/>
            <person name="Dixon R.A."/>
            <person name="May G.D."/>
            <person name="Schwartz D.C."/>
            <person name="Rogers J."/>
            <person name="Quetier F."/>
            <person name="Town C.D."/>
            <person name="Roe B.A."/>
        </authorList>
    </citation>
    <scope>NUCLEOTIDE SEQUENCE [LARGE SCALE GENOMIC DNA]</scope>
    <source>
        <strain evidence="1">A17</strain>
        <strain evidence="2 3">cv. Jemalong A17</strain>
    </source>
</reference>
<reference evidence="1 3" key="2">
    <citation type="journal article" date="2014" name="BMC Genomics">
        <title>An improved genome release (version Mt4.0) for the model legume Medicago truncatula.</title>
        <authorList>
            <person name="Tang H."/>
            <person name="Krishnakumar V."/>
            <person name="Bidwell S."/>
            <person name="Rosen B."/>
            <person name="Chan A."/>
            <person name="Zhou S."/>
            <person name="Gentzbittel L."/>
            <person name="Childs K.L."/>
            <person name="Yandell M."/>
            <person name="Gundlach H."/>
            <person name="Mayer K.F."/>
            <person name="Schwartz D.C."/>
            <person name="Town C.D."/>
        </authorList>
    </citation>
    <scope>GENOME REANNOTATION</scope>
    <source>
        <strain evidence="1">A17</strain>
        <strain evidence="2 3">cv. Jemalong A17</strain>
    </source>
</reference>
<dbReference type="STRING" id="3880.A0A072VJM4"/>
<evidence type="ECO:0000313" key="2">
    <source>
        <dbReference type="EnsemblPlants" id="KEH41796"/>
    </source>
</evidence>
<name>A0A072VJM4_MEDTR</name>
<reference evidence="2" key="3">
    <citation type="submission" date="2015-04" db="UniProtKB">
        <authorList>
            <consortium name="EnsemblPlants"/>
        </authorList>
    </citation>
    <scope>IDENTIFICATION</scope>
    <source>
        <strain evidence="2">cv. Jemalong A17</strain>
    </source>
</reference>
<accession>A0A072VJM4</accession>
<evidence type="ECO:0000313" key="3">
    <source>
        <dbReference type="Proteomes" id="UP000002051"/>
    </source>
</evidence>
<dbReference type="Proteomes" id="UP000002051">
    <property type="component" value="Unassembled WGS sequence"/>
</dbReference>
<dbReference type="SUPFAM" id="SSF50249">
    <property type="entry name" value="Nucleic acid-binding proteins"/>
    <property type="match status" value="1"/>
</dbReference>
<gene>
    <name evidence="1" type="ordered locus">MTR_1g054840</name>
</gene>
<organism evidence="1 3">
    <name type="scientific">Medicago truncatula</name>
    <name type="common">Barrel medic</name>
    <name type="synonym">Medicago tribuloides</name>
    <dbReference type="NCBI Taxonomy" id="3880"/>
    <lineage>
        <taxon>Eukaryota</taxon>
        <taxon>Viridiplantae</taxon>
        <taxon>Streptophyta</taxon>
        <taxon>Embryophyta</taxon>
        <taxon>Tracheophyta</taxon>
        <taxon>Spermatophyta</taxon>
        <taxon>Magnoliopsida</taxon>
        <taxon>eudicotyledons</taxon>
        <taxon>Gunneridae</taxon>
        <taxon>Pentapetalae</taxon>
        <taxon>rosids</taxon>
        <taxon>fabids</taxon>
        <taxon>Fabales</taxon>
        <taxon>Fabaceae</taxon>
        <taxon>Papilionoideae</taxon>
        <taxon>50 kb inversion clade</taxon>
        <taxon>NPAAA clade</taxon>
        <taxon>Hologalegina</taxon>
        <taxon>IRL clade</taxon>
        <taxon>Trifolieae</taxon>
        <taxon>Medicago</taxon>
    </lineage>
</organism>
<sequence length="176" mass="20030">MGYCQLTEGTGKKLQVNFTMKDLSFNIHCYSTIYAYSDISINCTLWEEYAGRFIKFNTDRKDSGPLIVMLAYCKIKEEGRFPLSVSNTYSYTKLFINADIPEINQFRASLPKYEQVQSQSQLTCTQSLSGTQYTSEEDLLSNNTSSVSMAFQIVSKTIPNCCFILNDNQQITRSKS</sequence>
<dbReference type="AlphaFoldDB" id="A0A072VJM4"/>
<dbReference type="Gene3D" id="2.40.50.140">
    <property type="entry name" value="Nucleic acid-binding proteins"/>
    <property type="match status" value="1"/>
</dbReference>
<keyword evidence="3" id="KW-1185">Reference proteome</keyword>
<dbReference type="InterPro" id="IPR012340">
    <property type="entry name" value="NA-bd_OB-fold"/>
</dbReference>
<proteinExistence type="predicted"/>
<dbReference type="CDD" id="cd04481">
    <property type="entry name" value="RPA1_DBD_B_like"/>
    <property type="match status" value="1"/>
</dbReference>
<evidence type="ECO:0000313" key="1">
    <source>
        <dbReference type="EMBL" id="KEH41796.1"/>
    </source>
</evidence>